<feature type="region of interest" description="Disordered" evidence="1">
    <location>
        <begin position="337"/>
        <end position="397"/>
    </location>
</feature>
<sequence>MNWTGGRLRRHSKQGNSALNRQKQHFAKVRTALQNGSFQHCPPFKSSFLRDDEGLLGGHLPLFGDGSTRHVGHPKTRQRTLEEYDSVAPVAKRLSSISSLPRHQSNRLRQQNVTSTRHEVHGDSPNSARRSNSRDVQTRNKHSGRTRTSPREVLSRTRSNRSLSKDQISSDPLLEAKKRKLLEHEDWVGLAPSRPVHMRFASSKEKERIGKRRKIESSMRERLGGEARRALTPIGENRRGVRGPFMSGALPNKDDISIRIGTDALASRHSTQLNAEQDVPVRLTAQSSDSMLLDVDNAAYDTARVWGLSRVAVDNGESDGGQQRLSVSISPSAREVTPSPIKYLSSPHRNTHGSSKLGVPETYRINHSGSSLREEAMEETVSEPGPNADAARDSHSQRLTGCIDQDAFGKQDAAAVTAPFRLVFESSSQNRYHDSETHREAANSSDRERYQSHQDQSKGLRIVGEDSEHSAGDEPWREFLALSAGASSRAAYTDTSHYNIEHGPDVGEADPYEPTGVDDCLRLLHTTLGLSDESSAAPVPPISLIAHASAMSTSIQKSSTETQQSPSASLRRITDLARRQATEASAPDDGDDMWKKFVFGDLSSSGPESAQEGFDENVQRESYKKTQVSSSQWSLAAGARTSSERQIRLPPTMSMQGLVLSGQGEEHELVAGEEYPTASMYNNAALSERSSPANSSPRGPNQVKSTAATCETSTQDEGSSPDPITIGNIHAAVERVRTGRARPKKIVFTKPAAFVGKASESHTMRIGSKQPTRKRLKTRRRQESDSVYDIPVSDEIDDEVEDIED</sequence>
<feature type="compositionally biased region" description="Basic residues" evidence="1">
    <location>
        <begin position="771"/>
        <end position="780"/>
    </location>
</feature>
<feature type="region of interest" description="Disordered" evidence="1">
    <location>
        <begin position="757"/>
        <end position="805"/>
    </location>
</feature>
<comment type="caution">
    <text evidence="2">The sequence shown here is derived from an EMBL/GenBank/DDBJ whole genome shotgun (WGS) entry which is preliminary data.</text>
</comment>
<feature type="region of interest" description="Disordered" evidence="1">
    <location>
        <begin position="1"/>
        <end position="20"/>
    </location>
</feature>
<feature type="region of interest" description="Disordered" evidence="1">
    <location>
        <begin position="95"/>
        <end position="171"/>
    </location>
</feature>
<feature type="region of interest" description="Disordered" evidence="1">
    <location>
        <begin position="604"/>
        <end position="644"/>
    </location>
</feature>
<feature type="compositionally biased region" description="Polar residues" evidence="1">
    <location>
        <begin position="156"/>
        <end position="170"/>
    </location>
</feature>
<dbReference type="Proteomes" id="UP001172684">
    <property type="component" value="Unassembled WGS sequence"/>
</dbReference>
<keyword evidence="3" id="KW-1185">Reference proteome</keyword>
<protein>
    <submittedName>
        <fullName evidence="2">Uncharacterized protein</fullName>
    </submittedName>
</protein>
<feature type="compositionally biased region" description="Polar residues" evidence="1">
    <location>
        <begin position="625"/>
        <end position="634"/>
    </location>
</feature>
<proteinExistence type="predicted"/>
<feature type="compositionally biased region" description="Basic and acidic residues" evidence="1">
    <location>
        <begin position="431"/>
        <end position="474"/>
    </location>
</feature>
<feature type="region of interest" description="Disordered" evidence="1">
    <location>
        <begin position="428"/>
        <end position="474"/>
    </location>
</feature>
<name>A0ABQ9NUF3_9PEZI</name>
<feature type="compositionally biased region" description="Polar residues" evidence="1">
    <location>
        <begin position="687"/>
        <end position="718"/>
    </location>
</feature>
<feature type="region of interest" description="Disordered" evidence="1">
    <location>
        <begin position="687"/>
        <end position="725"/>
    </location>
</feature>
<gene>
    <name evidence="2" type="ORF">H2201_004620</name>
</gene>
<accession>A0ABQ9NUF3</accession>
<evidence type="ECO:0000256" key="1">
    <source>
        <dbReference type="SAM" id="MobiDB-lite"/>
    </source>
</evidence>
<organism evidence="2 3">
    <name type="scientific">Coniosporium apollinis</name>
    <dbReference type="NCBI Taxonomy" id="61459"/>
    <lineage>
        <taxon>Eukaryota</taxon>
        <taxon>Fungi</taxon>
        <taxon>Dikarya</taxon>
        <taxon>Ascomycota</taxon>
        <taxon>Pezizomycotina</taxon>
        <taxon>Dothideomycetes</taxon>
        <taxon>Dothideomycetes incertae sedis</taxon>
        <taxon>Coniosporium</taxon>
    </lineage>
</organism>
<reference evidence="2" key="1">
    <citation type="submission" date="2022-10" db="EMBL/GenBank/DDBJ databases">
        <title>Culturing micro-colonial fungi from biological soil crusts in the Mojave desert and describing Neophaeococcomyces mojavensis, and introducing the new genera and species Taxawa tesnikishii.</title>
        <authorList>
            <person name="Kurbessoian T."/>
            <person name="Stajich J.E."/>
        </authorList>
    </citation>
    <scope>NUCLEOTIDE SEQUENCE</scope>
    <source>
        <strain evidence="2">TK_1</strain>
    </source>
</reference>
<feature type="compositionally biased region" description="Polar residues" evidence="1">
    <location>
        <begin position="95"/>
        <end position="115"/>
    </location>
</feature>
<dbReference type="EMBL" id="JAPDRL010000030">
    <property type="protein sequence ID" value="KAJ9665328.1"/>
    <property type="molecule type" value="Genomic_DNA"/>
</dbReference>
<feature type="region of interest" description="Disordered" evidence="1">
    <location>
        <begin position="61"/>
        <end position="81"/>
    </location>
</feature>
<evidence type="ECO:0000313" key="2">
    <source>
        <dbReference type="EMBL" id="KAJ9665328.1"/>
    </source>
</evidence>
<feature type="compositionally biased region" description="Acidic residues" evidence="1">
    <location>
        <begin position="792"/>
        <end position="805"/>
    </location>
</feature>
<evidence type="ECO:0000313" key="3">
    <source>
        <dbReference type="Proteomes" id="UP001172684"/>
    </source>
</evidence>